<evidence type="ECO:0000256" key="1">
    <source>
        <dbReference type="ARBA" id="ARBA00004141"/>
    </source>
</evidence>
<protein>
    <recommendedName>
        <fullName evidence="7">Transmembrane protein 211</fullName>
    </recommendedName>
</protein>
<dbReference type="Pfam" id="PF10242">
    <property type="entry name" value="L_HMGIC_fpl"/>
    <property type="match status" value="1"/>
</dbReference>
<dbReference type="Ensembl" id="ENSCCNT00000019703.1">
    <property type="protein sequence ID" value="ENSCCNP00000015071.1"/>
    <property type="gene ID" value="ENSCCNG00000015480.1"/>
</dbReference>
<keyword evidence="3 5" id="KW-1133">Transmembrane helix</keyword>
<dbReference type="InterPro" id="IPR019372">
    <property type="entry name" value="LHFPL"/>
</dbReference>
<proteinExistence type="predicted"/>
<feature type="transmembrane region" description="Helical" evidence="5">
    <location>
        <begin position="51"/>
        <end position="76"/>
    </location>
</feature>
<comment type="subcellular location">
    <subcellularLocation>
        <location evidence="1">Membrane</location>
        <topology evidence="1">Multi-pass membrane protein</topology>
    </subcellularLocation>
</comment>
<evidence type="ECO:0000256" key="2">
    <source>
        <dbReference type="ARBA" id="ARBA00022692"/>
    </source>
</evidence>
<keyword evidence="4 5" id="KW-0472">Membrane</keyword>
<organism evidence="6">
    <name type="scientific">Castor canadensis</name>
    <name type="common">American beaver</name>
    <dbReference type="NCBI Taxonomy" id="51338"/>
    <lineage>
        <taxon>Eukaryota</taxon>
        <taxon>Metazoa</taxon>
        <taxon>Chordata</taxon>
        <taxon>Craniata</taxon>
        <taxon>Vertebrata</taxon>
        <taxon>Euteleostomi</taxon>
        <taxon>Mammalia</taxon>
        <taxon>Eutheria</taxon>
        <taxon>Euarchontoglires</taxon>
        <taxon>Glires</taxon>
        <taxon>Rodentia</taxon>
        <taxon>Castorimorpha</taxon>
        <taxon>Castoridae</taxon>
        <taxon>Castor</taxon>
    </lineage>
</organism>
<reference evidence="6" key="1">
    <citation type="submission" date="2023-09" db="UniProtKB">
        <authorList>
            <consortium name="Ensembl"/>
        </authorList>
    </citation>
    <scope>IDENTIFICATION</scope>
</reference>
<evidence type="ECO:0000256" key="5">
    <source>
        <dbReference type="SAM" id="Phobius"/>
    </source>
</evidence>
<dbReference type="PANTHER" id="PTHR12489">
    <property type="entry name" value="LIPOMA HMGIC FUSION PARTNER-LIKE PROTEIN"/>
    <property type="match status" value="1"/>
</dbReference>
<sequence length="183" mass="19406">MMAGVRATLGLSLTCISALSLVSPAWFQMPTFSFGVLTYCSWSLKDIPDFAWKVAAAPLLGGWVLLAGSAFLLLAWTLAPRGLCPRRGSGLTPGVQAAAAVTSIVGLLVFPVTLASPFAKEACEVSSMYHGGKCQLGWGYATAILSVVLTTLLPLTEGPRMAQAQVVLFSSNTQRIIRIEMNR</sequence>
<keyword evidence="2 5" id="KW-0812">Transmembrane</keyword>
<name>A0A8C0WQN6_CASCN</name>
<evidence type="ECO:0000313" key="6">
    <source>
        <dbReference type="Ensembl" id="ENSCCNP00000015071.1"/>
    </source>
</evidence>
<dbReference type="AlphaFoldDB" id="A0A8C0WQN6"/>
<evidence type="ECO:0000256" key="3">
    <source>
        <dbReference type="ARBA" id="ARBA00022989"/>
    </source>
</evidence>
<feature type="transmembrane region" description="Helical" evidence="5">
    <location>
        <begin position="138"/>
        <end position="155"/>
    </location>
</feature>
<accession>A0A8C0WQN6</accession>
<evidence type="ECO:0000256" key="4">
    <source>
        <dbReference type="ARBA" id="ARBA00023136"/>
    </source>
</evidence>
<dbReference type="PANTHER" id="PTHR12489:SF20">
    <property type="entry name" value="LHFPL TETRASPAN SUBFAMILY MEMBER 7 PROTEIN"/>
    <property type="match status" value="1"/>
</dbReference>
<dbReference type="GO" id="GO:0016020">
    <property type="term" value="C:membrane"/>
    <property type="evidence" value="ECO:0007669"/>
    <property type="project" value="UniProtKB-SubCell"/>
</dbReference>
<evidence type="ECO:0008006" key="7">
    <source>
        <dbReference type="Google" id="ProtNLM"/>
    </source>
</evidence>
<gene>
    <name evidence="6" type="primary">Lhfpl7</name>
</gene>
<feature type="transmembrane region" description="Helical" evidence="5">
    <location>
        <begin position="97"/>
        <end position="118"/>
    </location>
</feature>